<sequence>MNIPRLHIPLTAQGLTTIRMIQAGLAGICVFLLLTMSWIWWETQQIEAETLKEEETIARVMETSRQFRQQAESNGYNLSDQGLQALSQQVTFAKELTSLQKFSWTQLLNDLESAVPSRIAMESVILDFQHSTIALSGTALTLEDLSALVNGLEQHPAFRDIVLSDHKFQKKKDKDKKHKFSYFVFNLEVTYQPQGQEPSRQKVPKSA</sequence>
<accession>A0ABU3K3T4</accession>
<keyword evidence="1" id="KW-1133">Transmembrane helix</keyword>
<evidence type="ECO:0000256" key="1">
    <source>
        <dbReference type="SAM" id="Phobius"/>
    </source>
</evidence>
<feature type="transmembrane region" description="Helical" evidence="1">
    <location>
        <begin position="21"/>
        <end position="41"/>
    </location>
</feature>
<keyword evidence="3" id="KW-1185">Reference proteome</keyword>
<protein>
    <submittedName>
        <fullName evidence="2">PilN domain-containing protein</fullName>
    </submittedName>
</protein>
<proteinExistence type="predicted"/>
<dbReference type="EMBL" id="JAQOUE010000001">
    <property type="protein sequence ID" value="MDT7041070.1"/>
    <property type="molecule type" value="Genomic_DNA"/>
</dbReference>
<keyword evidence="1" id="KW-0812">Transmembrane</keyword>
<dbReference type="Pfam" id="PF05137">
    <property type="entry name" value="PilN"/>
    <property type="match status" value="1"/>
</dbReference>
<organism evidence="2 3">
    <name type="scientific">Candidatus Nitronereus thalassa</name>
    <dbReference type="NCBI Taxonomy" id="3020898"/>
    <lineage>
        <taxon>Bacteria</taxon>
        <taxon>Pseudomonadati</taxon>
        <taxon>Nitrospirota</taxon>
        <taxon>Nitrospiria</taxon>
        <taxon>Nitrospirales</taxon>
        <taxon>Nitrospiraceae</taxon>
        <taxon>Candidatus Nitronereus</taxon>
    </lineage>
</organism>
<name>A0ABU3K3T4_9BACT</name>
<reference evidence="2 3" key="1">
    <citation type="journal article" date="2023" name="ISME J.">
        <title>Cultivation and genomic characterization of novel and ubiquitous marine nitrite-oxidizing bacteria from the Nitrospirales.</title>
        <authorList>
            <person name="Mueller A.J."/>
            <person name="Daebeler A."/>
            <person name="Herbold C.W."/>
            <person name="Kirkegaard R.H."/>
            <person name="Daims H."/>
        </authorList>
    </citation>
    <scope>NUCLEOTIDE SEQUENCE [LARGE SCALE GENOMIC DNA]</scope>
    <source>
        <strain evidence="2 3">EB</strain>
    </source>
</reference>
<dbReference type="Proteomes" id="UP001250932">
    <property type="component" value="Unassembled WGS sequence"/>
</dbReference>
<dbReference type="InterPro" id="IPR007813">
    <property type="entry name" value="PilN"/>
</dbReference>
<keyword evidence="1" id="KW-0472">Membrane</keyword>
<gene>
    <name evidence="2" type="ORF">PPG34_01830</name>
</gene>
<comment type="caution">
    <text evidence="2">The sequence shown here is derived from an EMBL/GenBank/DDBJ whole genome shotgun (WGS) entry which is preliminary data.</text>
</comment>
<evidence type="ECO:0000313" key="2">
    <source>
        <dbReference type="EMBL" id="MDT7041070.1"/>
    </source>
</evidence>
<dbReference type="RefSeq" id="WP_313831429.1">
    <property type="nucleotide sequence ID" value="NZ_JAQOUE010000001.1"/>
</dbReference>
<evidence type="ECO:0000313" key="3">
    <source>
        <dbReference type="Proteomes" id="UP001250932"/>
    </source>
</evidence>